<accession>A0A9D2EK11</accession>
<dbReference type="Gene3D" id="3.90.220.20">
    <property type="entry name" value="DNA methylase specificity domains"/>
    <property type="match status" value="1"/>
</dbReference>
<keyword evidence="1" id="KW-0680">Restriction system</keyword>
<comment type="caution">
    <text evidence="3">The sequence shown here is derived from an EMBL/GenBank/DDBJ whole genome shotgun (WGS) entry which is preliminary data.</text>
</comment>
<dbReference type="AlphaFoldDB" id="A0A9D2EK11"/>
<dbReference type="SUPFAM" id="SSF116734">
    <property type="entry name" value="DNA methylase specificity domain"/>
    <property type="match status" value="1"/>
</dbReference>
<name>A0A9D2EK11_9FIRM</name>
<reference evidence="3" key="1">
    <citation type="journal article" date="2021" name="PeerJ">
        <title>Extensive microbial diversity within the chicken gut microbiome revealed by metagenomics and culture.</title>
        <authorList>
            <person name="Gilroy R."/>
            <person name="Ravi A."/>
            <person name="Getino M."/>
            <person name="Pursley I."/>
            <person name="Horton D.L."/>
            <person name="Alikhan N.F."/>
            <person name="Baker D."/>
            <person name="Gharbi K."/>
            <person name="Hall N."/>
            <person name="Watson M."/>
            <person name="Adriaenssens E.M."/>
            <person name="Foster-Nyarko E."/>
            <person name="Jarju S."/>
            <person name="Secka A."/>
            <person name="Antonio M."/>
            <person name="Oren A."/>
            <person name="Chaudhuri R.R."/>
            <person name="La Ragione R."/>
            <person name="Hildebrand F."/>
            <person name="Pallen M.J."/>
        </authorList>
    </citation>
    <scope>NUCLEOTIDE SEQUENCE</scope>
    <source>
        <strain evidence="3">CHK179-28034</strain>
    </source>
</reference>
<evidence type="ECO:0000313" key="3">
    <source>
        <dbReference type="EMBL" id="HIZ39119.1"/>
    </source>
</evidence>
<dbReference type="GO" id="GO:0009307">
    <property type="term" value="P:DNA restriction-modification system"/>
    <property type="evidence" value="ECO:0007669"/>
    <property type="project" value="UniProtKB-KW"/>
</dbReference>
<sequence>MELLLEQISQITHGVVLNRIKPKVQSEGIEYPILSISQLLDEENGITDYEVPSVFVDKKKVGNLNLAREHSIVIGLTSFHRAAVLEKQHEGKIIPSNFVSIEFHNGIMDPYYFAWYFNEHPEIKLQRAIAIQGNSSVKVLSIHMIRQLMIECPDLATQMSIGKLYYYQKRKRLLLMERMELEKSVLSEEMMQYLKKL</sequence>
<evidence type="ECO:0000313" key="4">
    <source>
        <dbReference type="Proteomes" id="UP000824049"/>
    </source>
</evidence>
<gene>
    <name evidence="3" type="ORF">H9968_04205</name>
</gene>
<dbReference type="InterPro" id="IPR044946">
    <property type="entry name" value="Restrct_endonuc_typeI_TRD_sf"/>
</dbReference>
<dbReference type="EMBL" id="DXBR01000042">
    <property type="protein sequence ID" value="HIZ39119.1"/>
    <property type="molecule type" value="Genomic_DNA"/>
</dbReference>
<evidence type="ECO:0008006" key="5">
    <source>
        <dbReference type="Google" id="ProtNLM"/>
    </source>
</evidence>
<proteinExistence type="predicted"/>
<organism evidence="3 4">
    <name type="scientific">Candidatus Anaerobutyricum stercoris</name>
    <dbReference type="NCBI Taxonomy" id="2838457"/>
    <lineage>
        <taxon>Bacteria</taxon>
        <taxon>Bacillati</taxon>
        <taxon>Bacillota</taxon>
        <taxon>Clostridia</taxon>
        <taxon>Lachnospirales</taxon>
        <taxon>Lachnospiraceae</taxon>
        <taxon>Anaerobutyricum</taxon>
    </lineage>
</organism>
<evidence type="ECO:0000256" key="1">
    <source>
        <dbReference type="ARBA" id="ARBA00022747"/>
    </source>
</evidence>
<evidence type="ECO:0000256" key="2">
    <source>
        <dbReference type="ARBA" id="ARBA00023125"/>
    </source>
</evidence>
<protein>
    <recommendedName>
        <fullName evidence="5">Restriction endonuclease subunit S</fullName>
    </recommendedName>
</protein>
<dbReference type="GO" id="GO:0003677">
    <property type="term" value="F:DNA binding"/>
    <property type="evidence" value="ECO:0007669"/>
    <property type="project" value="UniProtKB-KW"/>
</dbReference>
<dbReference type="Proteomes" id="UP000824049">
    <property type="component" value="Unassembled WGS sequence"/>
</dbReference>
<reference evidence="3" key="2">
    <citation type="submission" date="2021-04" db="EMBL/GenBank/DDBJ databases">
        <authorList>
            <person name="Gilroy R."/>
        </authorList>
    </citation>
    <scope>NUCLEOTIDE SEQUENCE</scope>
    <source>
        <strain evidence="3">CHK179-28034</strain>
    </source>
</reference>
<keyword evidence="2" id="KW-0238">DNA-binding</keyword>